<comment type="caution">
    <text evidence="1">The sequence shown here is derived from an EMBL/GenBank/DDBJ whole genome shotgun (WGS) entry which is preliminary data.</text>
</comment>
<organism evidence="1 2">
    <name type="scientific">Polyplosphaeria fusca</name>
    <dbReference type="NCBI Taxonomy" id="682080"/>
    <lineage>
        <taxon>Eukaryota</taxon>
        <taxon>Fungi</taxon>
        <taxon>Dikarya</taxon>
        <taxon>Ascomycota</taxon>
        <taxon>Pezizomycotina</taxon>
        <taxon>Dothideomycetes</taxon>
        <taxon>Pleosporomycetidae</taxon>
        <taxon>Pleosporales</taxon>
        <taxon>Tetraplosphaeriaceae</taxon>
        <taxon>Polyplosphaeria</taxon>
    </lineage>
</organism>
<accession>A0A9P4V514</accession>
<dbReference type="EMBL" id="ML996110">
    <property type="protein sequence ID" value="KAF2738314.1"/>
    <property type="molecule type" value="Genomic_DNA"/>
</dbReference>
<evidence type="ECO:0000313" key="1">
    <source>
        <dbReference type="EMBL" id="KAF2738314.1"/>
    </source>
</evidence>
<protein>
    <submittedName>
        <fullName evidence="1">Uncharacterized protein</fullName>
    </submittedName>
</protein>
<gene>
    <name evidence="1" type="ORF">EJ04DRAFT_62286</name>
</gene>
<name>A0A9P4V514_9PLEO</name>
<dbReference type="AlphaFoldDB" id="A0A9P4V514"/>
<sequence length="159" mass="18044">MPCDCSINLYASTCSPDTCHPRRPQPGPSIPSLSRPPNATTFCTHTHSCQTKHGKAQNPMARSTKHTCMYCAAYPMVMIQSAQATATAEARTGCNFRYLRRGLKRPMEVLWWVFHGRRATFPWNEVFRLAGASKEGWVLDGSYGPVLWTRRIGWWFTCE</sequence>
<keyword evidence="2" id="KW-1185">Reference proteome</keyword>
<proteinExistence type="predicted"/>
<evidence type="ECO:0000313" key="2">
    <source>
        <dbReference type="Proteomes" id="UP000799444"/>
    </source>
</evidence>
<dbReference type="Proteomes" id="UP000799444">
    <property type="component" value="Unassembled WGS sequence"/>
</dbReference>
<reference evidence="1" key="1">
    <citation type="journal article" date="2020" name="Stud. Mycol.">
        <title>101 Dothideomycetes genomes: a test case for predicting lifestyles and emergence of pathogens.</title>
        <authorList>
            <person name="Haridas S."/>
            <person name="Albert R."/>
            <person name="Binder M."/>
            <person name="Bloem J."/>
            <person name="Labutti K."/>
            <person name="Salamov A."/>
            <person name="Andreopoulos B."/>
            <person name="Baker S."/>
            <person name="Barry K."/>
            <person name="Bills G."/>
            <person name="Bluhm B."/>
            <person name="Cannon C."/>
            <person name="Castanera R."/>
            <person name="Culley D."/>
            <person name="Daum C."/>
            <person name="Ezra D."/>
            <person name="Gonzalez J."/>
            <person name="Henrissat B."/>
            <person name="Kuo A."/>
            <person name="Liang C."/>
            <person name="Lipzen A."/>
            <person name="Lutzoni F."/>
            <person name="Magnuson J."/>
            <person name="Mondo S."/>
            <person name="Nolan M."/>
            <person name="Ohm R."/>
            <person name="Pangilinan J."/>
            <person name="Park H.-J."/>
            <person name="Ramirez L."/>
            <person name="Alfaro M."/>
            <person name="Sun H."/>
            <person name="Tritt A."/>
            <person name="Yoshinaga Y."/>
            <person name="Zwiers L.-H."/>
            <person name="Turgeon B."/>
            <person name="Goodwin S."/>
            <person name="Spatafora J."/>
            <person name="Crous P."/>
            <person name="Grigoriev I."/>
        </authorList>
    </citation>
    <scope>NUCLEOTIDE SEQUENCE</scope>
    <source>
        <strain evidence="1">CBS 125425</strain>
    </source>
</reference>